<protein>
    <recommendedName>
        <fullName evidence="8">Gustatory receptor</fullName>
    </recommendedName>
</protein>
<organism evidence="11">
    <name type="scientific">Drosophila rhopaloa</name>
    <name type="common">Fruit fly</name>
    <dbReference type="NCBI Taxonomy" id="1041015"/>
    <lineage>
        <taxon>Eukaryota</taxon>
        <taxon>Metazoa</taxon>
        <taxon>Ecdysozoa</taxon>
        <taxon>Arthropoda</taxon>
        <taxon>Hexapoda</taxon>
        <taxon>Insecta</taxon>
        <taxon>Pterygota</taxon>
        <taxon>Neoptera</taxon>
        <taxon>Endopterygota</taxon>
        <taxon>Diptera</taxon>
        <taxon>Brachycera</taxon>
        <taxon>Muscomorpha</taxon>
        <taxon>Ephydroidea</taxon>
        <taxon>Drosophilidae</taxon>
        <taxon>Drosophila</taxon>
        <taxon>Sophophora</taxon>
    </lineage>
</organism>
<evidence type="ECO:0000256" key="5">
    <source>
        <dbReference type="ARBA" id="ARBA00023136"/>
    </source>
</evidence>
<dbReference type="Pfam" id="PF08395">
    <property type="entry name" value="7tm_7"/>
    <property type="match status" value="1"/>
</dbReference>
<keyword evidence="10" id="KW-1185">Reference proteome</keyword>
<reference evidence="9" key="3">
    <citation type="submission" date="2025-05" db="UniProtKB">
        <authorList>
            <consortium name="EnsemblMetazoa"/>
        </authorList>
    </citation>
    <scope>IDENTIFICATION</scope>
</reference>
<feature type="transmembrane region" description="Helical" evidence="8">
    <location>
        <begin position="254"/>
        <end position="278"/>
    </location>
</feature>
<keyword evidence="7 8" id="KW-0807">Transducer</keyword>
<keyword evidence="6 8" id="KW-0675">Receptor</keyword>
<dbReference type="PANTHER" id="PTHR21143">
    <property type="entry name" value="INVERTEBRATE GUSTATORY RECEPTOR"/>
    <property type="match status" value="1"/>
</dbReference>
<dbReference type="InterPro" id="IPR013604">
    <property type="entry name" value="7TM_chemorcpt"/>
</dbReference>
<evidence type="ECO:0000313" key="10">
    <source>
        <dbReference type="Proteomes" id="UP001652680"/>
    </source>
</evidence>
<reference evidence="10" key="1">
    <citation type="journal article" date="2021" name="Elife">
        <title>Highly contiguous assemblies of 101 drosophilid genomes.</title>
        <authorList>
            <person name="Kim B.Y."/>
            <person name="Wang J.R."/>
            <person name="Miller D.E."/>
            <person name="Barmina O."/>
            <person name="Delaney E."/>
            <person name="Thompson A."/>
            <person name="Comeault A.A."/>
            <person name="Peede D."/>
            <person name="D'Agostino E.R."/>
            <person name="Pelaez J."/>
            <person name="Aguilar J.M."/>
            <person name="Haji D."/>
            <person name="Matsunaga T."/>
            <person name="Armstrong E.E."/>
            <person name="Zych M."/>
            <person name="Ogawa Y."/>
            <person name="Stamenkovic-Radak M."/>
            <person name="Jelic M."/>
            <person name="Veselinovic M.S."/>
            <person name="Tanaskovic M."/>
            <person name="Eric P."/>
            <person name="Gao J.J."/>
            <person name="Katoh T.K."/>
            <person name="Toda M.J."/>
            <person name="Watabe H."/>
            <person name="Watada M."/>
            <person name="Davis J.S."/>
            <person name="Moyle L.C."/>
            <person name="Manoli G."/>
            <person name="Bertolini E."/>
            <person name="Kostal V."/>
            <person name="Hawley R.S."/>
            <person name="Takahashi A."/>
            <person name="Jones C.D."/>
            <person name="Price D.K."/>
            <person name="Whiteman N."/>
            <person name="Kopp A."/>
            <person name="Matute D.R."/>
            <person name="Petrov D.A."/>
        </authorList>
    </citation>
    <scope>NUCLEOTIDE SEQUENCE [LARGE SCALE GENOMIC DNA]</scope>
</reference>
<dbReference type="RefSeq" id="XP_016984023.1">
    <property type="nucleotide sequence ID" value="XM_017128534.1"/>
</dbReference>
<comment type="subcellular location">
    <subcellularLocation>
        <location evidence="1 8">Cell membrane</location>
        <topology evidence="1 8">Multi-pass membrane protein</topology>
    </subcellularLocation>
</comment>
<comment type="similarity">
    <text evidence="8">Belongs to the insect chemoreceptor superfamily. Gustatory receptor (GR) family.</text>
</comment>
<evidence type="ECO:0000256" key="1">
    <source>
        <dbReference type="ARBA" id="ARBA00004651"/>
    </source>
</evidence>
<reference evidence="11" key="2">
    <citation type="submission" date="2025-04" db="UniProtKB">
        <authorList>
            <consortium name="RefSeq"/>
        </authorList>
    </citation>
    <scope>IDENTIFICATION</scope>
</reference>
<evidence type="ECO:0000256" key="2">
    <source>
        <dbReference type="ARBA" id="ARBA00022475"/>
    </source>
</evidence>
<feature type="transmembrane region" description="Helical" evidence="8">
    <location>
        <begin position="41"/>
        <end position="60"/>
    </location>
</feature>
<feature type="transmembrane region" description="Helical" evidence="8">
    <location>
        <begin position="91"/>
        <end position="108"/>
    </location>
</feature>
<proteinExistence type="inferred from homology"/>
<keyword evidence="4 8" id="KW-1133">Transmembrane helix</keyword>
<evidence type="ECO:0000256" key="8">
    <source>
        <dbReference type="RuleBase" id="RU363108"/>
    </source>
</evidence>
<dbReference type="GO" id="GO:0043025">
    <property type="term" value="C:neuronal cell body"/>
    <property type="evidence" value="ECO:0007669"/>
    <property type="project" value="TreeGrafter"/>
</dbReference>
<name>A0A6P4F9L4_DRORH</name>
<evidence type="ECO:0000256" key="3">
    <source>
        <dbReference type="ARBA" id="ARBA00022692"/>
    </source>
</evidence>
<accession>A0A6P4F9L4</accession>
<comment type="function">
    <text evidence="8">Gustatory receptor which mediates acceptance or avoidance behavior, depending on its substrates.</text>
</comment>
<sequence>METHRSRLLTTARPYLQVFSVFGLTPPPLLFSRTMQKRRRWCLMAGYGCFAFGSLLVVIYECYENIVALHQDVHQFHVEDFSKVMGRTQKVLIVAMAFCNQLNILLNYRRLGRIYEDIADLEIEIDNAWMGFSGRRYWWSLRFRLAFAVGLWMVLLVAFIPRFTLRRPGSFNWAYIIPTQIILIILQLKGPEYCLFVLLIYELILRVRHVLDQIHVELKECECRDRIQELCVALKRNQLQVGRIWRLVSEIGSYFTLSMPLLILYNGLTILHVVNWALIRSIDPNDGSQYKRFGASLLLSINLLLACLYSEWCIKAYNSITHTLHKIGCLPTAEKWPMLKMGLREYSLQMEHLKLIFTCGGLFDINLKYFGGMVITILGYIIILVQFKIEVFALFKNSHNISNTTD</sequence>
<dbReference type="GO" id="GO:0030425">
    <property type="term" value="C:dendrite"/>
    <property type="evidence" value="ECO:0007669"/>
    <property type="project" value="TreeGrafter"/>
</dbReference>
<evidence type="ECO:0000256" key="6">
    <source>
        <dbReference type="ARBA" id="ARBA00023170"/>
    </source>
</evidence>
<dbReference type="AlphaFoldDB" id="A0A6P4F9L4"/>
<gene>
    <name evidence="11" type="primary">LOC108048073</name>
    <name evidence="9" type="synonym">108048073</name>
</gene>
<feature type="transmembrane region" description="Helical" evidence="8">
    <location>
        <begin position="290"/>
        <end position="312"/>
    </location>
</feature>
<keyword evidence="3 8" id="KW-0812">Transmembrane</keyword>
<feature type="transmembrane region" description="Helical" evidence="8">
    <location>
        <begin position="369"/>
        <end position="387"/>
    </location>
</feature>
<dbReference type="GO" id="GO:0005886">
    <property type="term" value="C:plasma membrane"/>
    <property type="evidence" value="ECO:0007669"/>
    <property type="project" value="UniProtKB-SubCell"/>
</dbReference>
<dbReference type="GO" id="GO:0030424">
    <property type="term" value="C:axon"/>
    <property type="evidence" value="ECO:0007669"/>
    <property type="project" value="TreeGrafter"/>
</dbReference>
<dbReference type="GO" id="GO:0007165">
    <property type="term" value="P:signal transduction"/>
    <property type="evidence" value="ECO:0007669"/>
    <property type="project" value="UniProtKB-KW"/>
</dbReference>
<dbReference type="OrthoDB" id="6366728at2759"/>
<comment type="caution">
    <text evidence="8">Lacks conserved residue(s) required for the propagation of feature annotation.</text>
</comment>
<dbReference type="Proteomes" id="UP001652680">
    <property type="component" value="Unassembled WGS sequence"/>
</dbReference>
<feature type="transmembrane region" description="Helical" evidence="8">
    <location>
        <begin position="145"/>
        <end position="164"/>
    </location>
</feature>
<keyword evidence="2 8" id="KW-1003">Cell membrane</keyword>
<evidence type="ECO:0000313" key="9">
    <source>
        <dbReference type="EnsemblMetazoa" id="XP_016984023.1"/>
    </source>
</evidence>
<evidence type="ECO:0000256" key="4">
    <source>
        <dbReference type="ARBA" id="ARBA00022989"/>
    </source>
</evidence>
<evidence type="ECO:0000256" key="7">
    <source>
        <dbReference type="ARBA" id="ARBA00023224"/>
    </source>
</evidence>
<dbReference type="GeneID" id="108048073"/>
<evidence type="ECO:0000313" key="11">
    <source>
        <dbReference type="RefSeq" id="XP_016984023.1"/>
    </source>
</evidence>
<keyword evidence="5 8" id="KW-0472">Membrane</keyword>
<dbReference type="EnsemblMetazoa" id="XM_017128534.1">
    <property type="protein sequence ID" value="XP_016984023.1"/>
    <property type="gene ID" value="LOC108048073"/>
</dbReference>
<dbReference type="PANTHER" id="PTHR21143:SF131">
    <property type="entry name" value="GUSTATORY AND ODORANT RECEPTOR 63A-RELATED"/>
    <property type="match status" value="1"/>
</dbReference>
<dbReference type="GO" id="GO:0033041">
    <property type="term" value="F:sweet taste receptor activity"/>
    <property type="evidence" value="ECO:0007669"/>
    <property type="project" value="TreeGrafter"/>
</dbReference>